<keyword evidence="3" id="KW-0812">Transmembrane</keyword>
<evidence type="ECO:0000313" key="6">
    <source>
        <dbReference type="EMBL" id="PVU95787.1"/>
    </source>
</evidence>
<feature type="signal peptide" evidence="4">
    <location>
        <begin position="1"/>
        <end position="19"/>
    </location>
</feature>
<dbReference type="PANTHER" id="PTHR40633:SF1">
    <property type="entry name" value="GPI ANCHORED SERINE-THREONINE RICH PROTEIN (AFU_ORTHOLOGUE AFUA_1G03630)"/>
    <property type="match status" value="1"/>
</dbReference>
<keyword evidence="7" id="KW-1185">Reference proteome</keyword>
<dbReference type="PANTHER" id="PTHR40633">
    <property type="entry name" value="MATRIX PROTEIN, PUTATIVE (AFU_ORTHOLOGUE AFUA_8G05410)-RELATED"/>
    <property type="match status" value="1"/>
</dbReference>
<proteinExistence type="predicted"/>
<comment type="caution">
    <text evidence="6">The sequence shown here is derived from an EMBL/GenBank/DDBJ whole genome shotgun (WGS) entry which is preliminary data.</text>
</comment>
<feature type="transmembrane region" description="Helical" evidence="3">
    <location>
        <begin position="225"/>
        <end position="244"/>
    </location>
</feature>
<name>A0A2T9YTW4_9FUNG</name>
<feature type="chain" id="PRO_5015550315" description="Yeast cell wall synthesis Kre9/Knh1-like N-terminal domain-containing protein" evidence="4">
    <location>
        <begin position="20"/>
        <end position="245"/>
    </location>
</feature>
<keyword evidence="3" id="KW-1133">Transmembrane helix</keyword>
<evidence type="ECO:0000256" key="4">
    <source>
        <dbReference type="SAM" id="SignalP"/>
    </source>
</evidence>
<reference evidence="6 7" key="1">
    <citation type="journal article" date="2018" name="MBio">
        <title>Comparative Genomics Reveals the Core Gene Toolbox for the Fungus-Insect Symbiosis.</title>
        <authorList>
            <person name="Wang Y."/>
            <person name="Stata M."/>
            <person name="Wang W."/>
            <person name="Stajich J.E."/>
            <person name="White M.M."/>
            <person name="Moncalvo J.M."/>
        </authorList>
    </citation>
    <scope>NUCLEOTIDE SEQUENCE [LARGE SCALE GENOMIC DNA]</scope>
    <source>
        <strain evidence="6 7">AUS-77-4</strain>
    </source>
</reference>
<accession>A0A2T9YTW4</accession>
<feature type="compositionally biased region" description="Polar residues" evidence="2">
    <location>
        <begin position="193"/>
        <end position="205"/>
    </location>
</feature>
<feature type="domain" description="Yeast cell wall synthesis Kre9/Knh1-like N-terminal" evidence="5">
    <location>
        <begin position="26"/>
        <end position="116"/>
    </location>
</feature>
<dbReference type="STRING" id="61424.A0A2T9YTW4"/>
<protein>
    <recommendedName>
        <fullName evidence="5">Yeast cell wall synthesis Kre9/Knh1-like N-terminal domain-containing protein</fullName>
    </recommendedName>
</protein>
<organism evidence="6 7">
    <name type="scientific">Furculomyces boomerangus</name>
    <dbReference type="NCBI Taxonomy" id="61424"/>
    <lineage>
        <taxon>Eukaryota</taxon>
        <taxon>Fungi</taxon>
        <taxon>Fungi incertae sedis</taxon>
        <taxon>Zoopagomycota</taxon>
        <taxon>Kickxellomycotina</taxon>
        <taxon>Harpellomycetes</taxon>
        <taxon>Harpellales</taxon>
        <taxon>Harpellaceae</taxon>
        <taxon>Furculomyces</taxon>
    </lineage>
</organism>
<dbReference type="Proteomes" id="UP000245699">
    <property type="component" value="Unassembled WGS sequence"/>
</dbReference>
<dbReference type="EMBL" id="MBFT01000169">
    <property type="protein sequence ID" value="PVU95787.1"/>
    <property type="molecule type" value="Genomic_DNA"/>
</dbReference>
<dbReference type="Pfam" id="PF10342">
    <property type="entry name" value="Kre9_KNH"/>
    <property type="match status" value="1"/>
</dbReference>
<feature type="region of interest" description="Disordered" evidence="2">
    <location>
        <begin position="112"/>
        <end position="205"/>
    </location>
</feature>
<feature type="compositionally biased region" description="Low complexity" evidence="2">
    <location>
        <begin position="154"/>
        <end position="186"/>
    </location>
</feature>
<dbReference type="OrthoDB" id="2260257at2759"/>
<evidence type="ECO:0000256" key="3">
    <source>
        <dbReference type="SAM" id="Phobius"/>
    </source>
</evidence>
<sequence>MKFVLIPAIFFALLCFVKADLLITQPLQASNWKPGSDVSITWQNSKRNTPLTGKLIIDLMEGSDPTNLGYVLTIKEGVPADSKMLRFYVPKDLPLSANYSIRITADNGDQAYSPMFPGGSGAPFSGQAITETNKDKSNNKPTPTDSSTDKDTQGTKTYSSSSKNTSSGSSDSTTNTDDSSSSSSSSSDEKPTQTRSRSSNSVRKSDFTATDNLQLLNNANSISTIFSMTSVSQLILLILSVVYFF</sequence>
<evidence type="ECO:0000313" key="7">
    <source>
        <dbReference type="Proteomes" id="UP000245699"/>
    </source>
</evidence>
<gene>
    <name evidence="6" type="ORF">BB559_002613</name>
</gene>
<evidence type="ECO:0000259" key="5">
    <source>
        <dbReference type="Pfam" id="PF10342"/>
    </source>
</evidence>
<dbReference type="AlphaFoldDB" id="A0A2T9YTW4"/>
<dbReference type="InterPro" id="IPR018466">
    <property type="entry name" value="Kre9/Knh1-like_N"/>
</dbReference>
<keyword evidence="1 4" id="KW-0732">Signal</keyword>
<evidence type="ECO:0000256" key="2">
    <source>
        <dbReference type="SAM" id="MobiDB-lite"/>
    </source>
</evidence>
<evidence type="ECO:0000256" key="1">
    <source>
        <dbReference type="ARBA" id="ARBA00022729"/>
    </source>
</evidence>
<dbReference type="InterPro" id="IPR052982">
    <property type="entry name" value="SRP1/TIP1-like"/>
</dbReference>
<keyword evidence="3" id="KW-0472">Membrane</keyword>